<dbReference type="SUPFAM" id="SSF49842">
    <property type="entry name" value="TNF-like"/>
    <property type="match status" value="1"/>
</dbReference>
<organism evidence="6 7">
    <name type="scientific">Maylandia zebra</name>
    <name type="common">zebra mbuna</name>
    <dbReference type="NCBI Taxonomy" id="106582"/>
    <lineage>
        <taxon>Eukaryota</taxon>
        <taxon>Metazoa</taxon>
        <taxon>Chordata</taxon>
        <taxon>Craniata</taxon>
        <taxon>Vertebrata</taxon>
        <taxon>Euteleostomi</taxon>
        <taxon>Actinopterygii</taxon>
        <taxon>Neopterygii</taxon>
        <taxon>Teleostei</taxon>
        <taxon>Neoteleostei</taxon>
        <taxon>Acanthomorphata</taxon>
        <taxon>Ovalentaria</taxon>
        <taxon>Cichlomorphae</taxon>
        <taxon>Cichliformes</taxon>
        <taxon>Cichlidae</taxon>
        <taxon>African cichlids</taxon>
        <taxon>Pseudocrenilabrinae</taxon>
        <taxon>Haplochromini</taxon>
        <taxon>Maylandia</taxon>
        <taxon>Maylandia zebra complex</taxon>
    </lineage>
</organism>
<dbReference type="InterPro" id="IPR001073">
    <property type="entry name" value="C1q_dom"/>
</dbReference>
<dbReference type="Ensembl" id="ENSMZET00005034162.1">
    <property type="protein sequence ID" value="ENSMZEP00005033066.1"/>
    <property type="gene ID" value="ENSMZEG00005024656.1"/>
</dbReference>
<dbReference type="InterPro" id="IPR008983">
    <property type="entry name" value="Tumour_necrosis_fac-like_dom"/>
</dbReference>
<keyword evidence="2" id="KW-0964">Secreted</keyword>
<dbReference type="AlphaFoldDB" id="A0A3P9DFW6"/>
<reference evidence="6" key="2">
    <citation type="submission" date="2025-05" db="UniProtKB">
        <authorList>
            <consortium name="Ensembl"/>
        </authorList>
    </citation>
    <scope>IDENTIFICATION</scope>
</reference>
<proteinExistence type="predicted"/>
<evidence type="ECO:0000313" key="6">
    <source>
        <dbReference type="Ensembl" id="ENSMZEP00005033067.1"/>
    </source>
</evidence>
<dbReference type="Ensembl" id="ENSMZET00005034163.1">
    <property type="protein sequence ID" value="ENSMZEP00005033067.1"/>
    <property type="gene ID" value="ENSMZEG00005024656.1"/>
</dbReference>
<dbReference type="PRINTS" id="PR00007">
    <property type="entry name" value="COMPLEMNTC1Q"/>
</dbReference>
<comment type="subcellular location">
    <subcellularLocation>
        <location evidence="1">Secreted</location>
    </subcellularLocation>
</comment>
<keyword evidence="7" id="KW-1185">Reference proteome</keyword>
<evidence type="ECO:0000259" key="5">
    <source>
        <dbReference type="PROSITE" id="PS50871"/>
    </source>
</evidence>
<dbReference type="Ensembl" id="ENSMZET00005034160.1">
    <property type="protein sequence ID" value="ENSMZEP00005033064.1"/>
    <property type="gene ID" value="ENSMZEG00005024656.1"/>
</dbReference>
<evidence type="ECO:0000256" key="3">
    <source>
        <dbReference type="ARBA" id="ARBA00022729"/>
    </source>
</evidence>
<sequence>MWGRNLLIHASFPLVIKHSDLQMTVIQQLYVDRMKIIMFLPLLLLVCSVSADQTQTAGQQSCPQDIHAELRELTTSLALQTERITVLQREQEKAVKLKRQKTEINQLKRQSKELEAKLESQKTEMNQLKQLSEEQAGKLKTELQNQRTEANQMKQQQHVTQVAFSASLLDQGYGDTGPFNGRTTLIFKHVITNIGNAYNKNTGIFTAPVRGAYHFDWKVLGRDSTHTGAYLFRNEEKIFFAYESQSTGWPSASNGASVLLEVGDQVTVRLWAGSTVYDSDNHLTTFSGHLIFTM</sequence>
<protein>
    <submittedName>
        <fullName evidence="6">Uncharacterized LOC101467498</fullName>
    </submittedName>
</protein>
<keyword evidence="3" id="KW-0732">Signal</keyword>
<evidence type="ECO:0000313" key="7">
    <source>
        <dbReference type="Proteomes" id="UP000265160"/>
    </source>
</evidence>
<dbReference type="Pfam" id="PF00386">
    <property type="entry name" value="C1q"/>
    <property type="match status" value="1"/>
</dbReference>
<keyword evidence="4" id="KW-0175">Coiled coil</keyword>
<accession>A0A3P9DFW6</accession>
<name>A0A3P9DFW6_9CICH</name>
<reference evidence="6 7" key="1">
    <citation type="journal article" date="2014" name="Nature">
        <title>The genomic substrate for adaptive radiation in African cichlid fish.</title>
        <authorList>
            <person name="Brawand D."/>
            <person name="Wagner C.E."/>
            <person name="Li Y.I."/>
            <person name="Malinsky M."/>
            <person name="Keller I."/>
            <person name="Fan S."/>
            <person name="Simakov O."/>
            <person name="Ng A.Y."/>
            <person name="Lim Z.W."/>
            <person name="Bezault E."/>
            <person name="Turner-Maier J."/>
            <person name="Johnson J."/>
            <person name="Alcazar R."/>
            <person name="Noh H.J."/>
            <person name="Russell P."/>
            <person name="Aken B."/>
            <person name="Alfoldi J."/>
            <person name="Amemiya C."/>
            <person name="Azzouzi N."/>
            <person name="Baroiller J.F."/>
            <person name="Barloy-Hubler F."/>
            <person name="Berlin A."/>
            <person name="Bloomquist R."/>
            <person name="Carleton K.L."/>
            <person name="Conte M.A."/>
            <person name="D'Cotta H."/>
            <person name="Eshel O."/>
            <person name="Gaffney L."/>
            <person name="Galibert F."/>
            <person name="Gante H.F."/>
            <person name="Gnerre S."/>
            <person name="Greuter L."/>
            <person name="Guyon R."/>
            <person name="Haddad N.S."/>
            <person name="Haerty W."/>
            <person name="Harris R.M."/>
            <person name="Hofmann H.A."/>
            <person name="Hourlier T."/>
            <person name="Hulata G."/>
            <person name="Jaffe D.B."/>
            <person name="Lara M."/>
            <person name="Lee A.P."/>
            <person name="MacCallum I."/>
            <person name="Mwaiko S."/>
            <person name="Nikaido M."/>
            <person name="Nishihara H."/>
            <person name="Ozouf-Costaz C."/>
            <person name="Penman D.J."/>
            <person name="Przybylski D."/>
            <person name="Rakotomanga M."/>
            <person name="Renn S.C.P."/>
            <person name="Ribeiro F.J."/>
            <person name="Ron M."/>
            <person name="Salzburger W."/>
            <person name="Sanchez-Pulido L."/>
            <person name="Santos M.E."/>
            <person name="Searle S."/>
            <person name="Sharpe T."/>
            <person name="Swofford R."/>
            <person name="Tan F.J."/>
            <person name="Williams L."/>
            <person name="Young S."/>
            <person name="Yin S."/>
            <person name="Okada N."/>
            <person name="Kocher T.D."/>
            <person name="Miska E.A."/>
            <person name="Lander E.S."/>
            <person name="Venkatesh B."/>
            <person name="Fernald R.D."/>
            <person name="Meyer A."/>
            <person name="Ponting C.P."/>
            <person name="Streelman J.T."/>
            <person name="Lindblad-Toh K."/>
            <person name="Seehausen O."/>
            <person name="Di Palma F."/>
        </authorList>
    </citation>
    <scope>NUCLEOTIDE SEQUENCE</scope>
</reference>
<dbReference type="Gene3D" id="2.60.120.40">
    <property type="match status" value="1"/>
</dbReference>
<dbReference type="Proteomes" id="UP000265160">
    <property type="component" value="LG10"/>
</dbReference>
<feature type="domain" description="C1q" evidence="5">
    <location>
        <begin position="157"/>
        <end position="294"/>
    </location>
</feature>
<dbReference type="PROSITE" id="PS50871">
    <property type="entry name" value="C1Q"/>
    <property type="match status" value="1"/>
</dbReference>
<evidence type="ECO:0000256" key="1">
    <source>
        <dbReference type="ARBA" id="ARBA00004613"/>
    </source>
</evidence>
<dbReference type="InterPro" id="IPR050822">
    <property type="entry name" value="Cerebellin_Synaptic_Org"/>
</dbReference>
<evidence type="ECO:0000256" key="4">
    <source>
        <dbReference type="SAM" id="Coils"/>
    </source>
</evidence>
<evidence type="ECO:0000256" key="2">
    <source>
        <dbReference type="ARBA" id="ARBA00022525"/>
    </source>
</evidence>
<dbReference type="PANTHER" id="PTHR22923">
    <property type="entry name" value="CEREBELLIN-RELATED"/>
    <property type="match status" value="1"/>
</dbReference>
<feature type="coiled-coil region" evidence="4">
    <location>
        <begin position="70"/>
        <end position="156"/>
    </location>
</feature>
<dbReference type="PANTHER" id="PTHR22923:SF102">
    <property type="entry name" value="CEREBELLIN 13-RELATED"/>
    <property type="match status" value="1"/>
</dbReference>
<dbReference type="SMART" id="SM00110">
    <property type="entry name" value="C1Q"/>
    <property type="match status" value="1"/>
</dbReference>
<dbReference type="GeneTree" id="ENSGT00950000183116"/>
<dbReference type="GO" id="GO:0005576">
    <property type="term" value="C:extracellular region"/>
    <property type="evidence" value="ECO:0007669"/>
    <property type="project" value="UniProtKB-SubCell"/>
</dbReference>